<dbReference type="InterPro" id="IPR036249">
    <property type="entry name" value="Thioredoxin-like_sf"/>
</dbReference>
<dbReference type="OrthoDB" id="8537427at2"/>
<dbReference type="Proteomes" id="UP000223759">
    <property type="component" value="Unassembled WGS sequence"/>
</dbReference>
<protein>
    <submittedName>
        <fullName evidence="1">Glutaredoxin-like domain</fullName>
    </submittedName>
</protein>
<dbReference type="PANTHER" id="PTHR33558">
    <property type="entry name" value="GLUTAREDOXIN-LIKE PROTEIN C5ORF63 HOMOLOG"/>
    <property type="match status" value="1"/>
</dbReference>
<gene>
    <name evidence="1" type="ORF">SAMN05216526_0355</name>
</gene>
<dbReference type="SUPFAM" id="SSF52833">
    <property type="entry name" value="Thioredoxin-like"/>
    <property type="match status" value="1"/>
</dbReference>
<dbReference type="AlphaFoldDB" id="A0A1R3VMV9"/>
<dbReference type="RefSeq" id="WP_076754402.1">
    <property type="nucleotide sequence ID" value="NZ_CP023018.1"/>
</dbReference>
<keyword evidence="2" id="KW-1185">Reference proteome</keyword>
<dbReference type="Pfam" id="PF05768">
    <property type="entry name" value="Glrx-like"/>
    <property type="match status" value="1"/>
</dbReference>
<accession>A0A1R3VMV9</accession>
<dbReference type="InterPro" id="IPR008554">
    <property type="entry name" value="Glutaredoxin-like"/>
</dbReference>
<dbReference type="EMBL" id="FTPK01000001">
    <property type="protein sequence ID" value="SIT65899.1"/>
    <property type="molecule type" value="Genomic_DNA"/>
</dbReference>
<organism evidence="1 2">
    <name type="scientific">Ectothiorhodosinus mongolicus</name>
    <dbReference type="NCBI Taxonomy" id="233100"/>
    <lineage>
        <taxon>Bacteria</taxon>
        <taxon>Pseudomonadati</taxon>
        <taxon>Pseudomonadota</taxon>
        <taxon>Gammaproteobacteria</taxon>
        <taxon>Chromatiales</taxon>
        <taxon>Ectothiorhodospiraceae</taxon>
        <taxon>Ectothiorhodosinus</taxon>
    </lineage>
</organism>
<name>A0A1R3VMV9_9GAMM</name>
<evidence type="ECO:0000313" key="1">
    <source>
        <dbReference type="EMBL" id="SIT65899.1"/>
    </source>
</evidence>
<evidence type="ECO:0000313" key="2">
    <source>
        <dbReference type="Proteomes" id="UP000223759"/>
    </source>
</evidence>
<dbReference type="InterPro" id="IPR052565">
    <property type="entry name" value="Glutaredoxin-like_YDR286C"/>
</dbReference>
<sequence>MGAELILYTREGCHLCEQMQRELVILKDWPEFQLRIVDIDEDPALRERFNEKVPVLTLGEDIICCHRLDRHGLAAALRPD</sequence>
<reference evidence="1 2" key="1">
    <citation type="submission" date="2017-01" db="EMBL/GenBank/DDBJ databases">
        <authorList>
            <person name="Mah S.A."/>
            <person name="Swanson W.J."/>
            <person name="Moy G.W."/>
            <person name="Vacquier V.D."/>
        </authorList>
    </citation>
    <scope>NUCLEOTIDE SEQUENCE [LARGE SCALE GENOMIC DNA]</scope>
    <source>
        <strain evidence="1 2">M9</strain>
    </source>
</reference>
<dbReference type="Gene3D" id="3.40.30.10">
    <property type="entry name" value="Glutaredoxin"/>
    <property type="match status" value="1"/>
</dbReference>
<dbReference type="STRING" id="233100.SAMN05216526_0355"/>
<dbReference type="PANTHER" id="PTHR33558:SF1">
    <property type="entry name" value="GLUTAREDOXIN-LIKE PROTEIN C5ORF63 HOMOLOG"/>
    <property type="match status" value="1"/>
</dbReference>
<proteinExistence type="predicted"/>